<dbReference type="InterPro" id="IPR016024">
    <property type="entry name" value="ARM-type_fold"/>
</dbReference>
<dbReference type="GeneID" id="54414599"/>
<evidence type="ECO:0000256" key="2">
    <source>
        <dbReference type="ARBA" id="ARBA00007991"/>
    </source>
</evidence>
<dbReference type="GO" id="GO:0005635">
    <property type="term" value="C:nuclear envelope"/>
    <property type="evidence" value="ECO:0007669"/>
    <property type="project" value="TreeGrafter"/>
</dbReference>
<dbReference type="GO" id="GO:0005829">
    <property type="term" value="C:cytosol"/>
    <property type="evidence" value="ECO:0007669"/>
    <property type="project" value="TreeGrafter"/>
</dbReference>
<dbReference type="PROSITE" id="PS50166">
    <property type="entry name" value="IMPORTIN_B_NT"/>
    <property type="match status" value="1"/>
</dbReference>
<dbReference type="Gene3D" id="1.25.10.10">
    <property type="entry name" value="Leucine-rich Repeat Variant"/>
    <property type="match status" value="1"/>
</dbReference>
<dbReference type="RefSeq" id="XP_033531019.1">
    <property type="nucleotide sequence ID" value="XM_033674029.1"/>
</dbReference>
<evidence type="ECO:0000256" key="1">
    <source>
        <dbReference type="ARBA" id="ARBA00004123"/>
    </source>
</evidence>
<dbReference type="InterPro" id="IPR058669">
    <property type="entry name" value="TPR_IPO7/11-like"/>
</dbReference>
<keyword evidence="7" id="KW-1185">Reference proteome</keyword>
<dbReference type="AlphaFoldDB" id="A0A6G1FUL3"/>
<protein>
    <submittedName>
        <fullName evidence="6 8">ARM repeat-containing protein</fullName>
    </submittedName>
</protein>
<dbReference type="GO" id="GO:0031267">
    <property type="term" value="F:small GTPase binding"/>
    <property type="evidence" value="ECO:0007669"/>
    <property type="project" value="InterPro"/>
</dbReference>
<evidence type="ECO:0000313" key="8">
    <source>
        <dbReference type="RefSeq" id="XP_033531019.1"/>
    </source>
</evidence>
<dbReference type="InterPro" id="IPR001494">
    <property type="entry name" value="Importin-beta_N"/>
</dbReference>
<proteinExistence type="inferred from homology"/>
<dbReference type="EMBL" id="ML975173">
    <property type="protein sequence ID" value="KAF1809388.1"/>
    <property type="molecule type" value="Genomic_DNA"/>
</dbReference>
<evidence type="ECO:0000259" key="5">
    <source>
        <dbReference type="PROSITE" id="PS50166"/>
    </source>
</evidence>
<feature type="domain" description="Importin N-terminal" evidence="5">
    <location>
        <begin position="37"/>
        <end position="109"/>
    </location>
</feature>
<dbReference type="PANTHER" id="PTHR10997:SF7">
    <property type="entry name" value="IMPORTIN-11"/>
    <property type="match status" value="1"/>
</dbReference>
<evidence type="ECO:0000313" key="7">
    <source>
        <dbReference type="Proteomes" id="UP000504638"/>
    </source>
</evidence>
<reference evidence="8" key="2">
    <citation type="submission" date="2020-04" db="EMBL/GenBank/DDBJ databases">
        <authorList>
            <consortium name="NCBI Genome Project"/>
        </authorList>
    </citation>
    <scope>NUCLEOTIDE SEQUENCE</scope>
    <source>
        <strain evidence="8">CBS 781.70</strain>
    </source>
</reference>
<dbReference type="SUPFAM" id="SSF48371">
    <property type="entry name" value="ARM repeat"/>
    <property type="match status" value="1"/>
</dbReference>
<dbReference type="PANTHER" id="PTHR10997">
    <property type="entry name" value="IMPORTIN-7, 8, 11"/>
    <property type="match status" value="1"/>
</dbReference>
<dbReference type="InterPro" id="IPR011989">
    <property type="entry name" value="ARM-like"/>
</dbReference>
<keyword evidence="3" id="KW-0813">Transport</keyword>
<organism evidence="6">
    <name type="scientific">Eremomyces bilateralis CBS 781.70</name>
    <dbReference type="NCBI Taxonomy" id="1392243"/>
    <lineage>
        <taxon>Eukaryota</taxon>
        <taxon>Fungi</taxon>
        <taxon>Dikarya</taxon>
        <taxon>Ascomycota</taxon>
        <taxon>Pezizomycotina</taxon>
        <taxon>Dothideomycetes</taxon>
        <taxon>Dothideomycetes incertae sedis</taxon>
        <taxon>Eremomycetales</taxon>
        <taxon>Eremomycetaceae</taxon>
        <taxon>Eremomyces</taxon>
    </lineage>
</organism>
<name>A0A6G1FUL3_9PEZI</name>
<accession>A0A6G1FUL3</accession>
<dbReference type="SMART" id="SM00913">
    <property type="entry name" value="IBN_N"/>
    <property type="match status" value="1"/>
</dbReference>
<reference evidence="8" key="3">
    <citation type="submission" date="2025-04" db="UniProtKB">
        <authorList>
            <consortium name="RefSeq"/>
        </authorList>
    </citation>
    <scope>IDENTIFICATION</scope>
    <source>
        <strain evidence="8">CBS 781.70</strain>
    </source>
</reference>
<evidence type="ECO:0000256" key="4">
    <source>
        <dbReference type="ARBA" id="ARBA00023242"/>
    </source>
</evidence>
<dbReference type="Pfam" id="PF03810">
    <property type="entry name" value="IBN_N"/>
    <property type="match status" value="1"/>
</dbReference>
<keyword evidence="4" id="KW-0539">Nucleus</keyword>
<gene>
    <name evidence="6 8" type="ORF">P152DRAFT_162337</name>
</gene>
<dbReference type="Proteomes" id="UP000504638">
    <property type="component" value="Unplaced"/>
</dbReference>
<evidence type="ECO:0000313" key="6">
    <source>
        <dbReference type="EMBL" id="KAF1809388.1"/>
    </source>
</evidence>
<dbReference type="OrthoDB" id="361693at2759"/>
<comment type="subcellular location">
    <subcellularLocation>
        <location evidence="1">Nucleus</location>
    </subcellularLocation>
</comment>
<sequence>MEFAIEAPGAANPLSTSALSRTLALGVCGNNQQIQVATNQLKEWEHTSGYFPLLQGAAADQSLPGDVRQLAIIQLRRVADHHWRRATSQPLPKEDKDAVRSRLIELALSEEDDRLGLMTALMVAKIGRFDYPKEWPDLFDSLAAALQQSYEASDHIRNLRALDCILQLVKEFSTARMIRHRQVLLQVGPKFVSIIGQQYMSACASWQQSMQTGPQDMEAFIIVIRQTQLALKILRRLFICGYEFPNRDDTVKQFWQIAAKHLGDYLGIASQNGAGLPETTLKIIEDHAYQLAKLHLAMCQTHPQAFVLLPGALDVAKSYWSIAAGFGDKYRARAPESVQNVNDLDADDQDEVSLEEKLALKGLLLLRACMKMIFNPAPSLRYRHEEEKGEIKNSREVMKSEMFTESMVMEMLGTIVTKYFCFTAKDLVDWRDDPEDWEQREDSDSSAYEYSIRGCAEKIFLDISIHYKSMAIGPLLNTFNSVAGPDQGDVLLKESVYTAIGLAAAVLRGHLNFSDFLKRTLVAEVQMTRPNYHILRRRTAILLGQWTSIDIPKEDRAVVYEIFTHLLNPADILNDPVVRFAAGRELSQVINDWDFDPEVFQPFADIIMQRLLLMIREFDMIESKLTLLQTIRIIVERMEDRITPHGDHIVTTLLELWHQEQGTEIVNQFICTTLGSIVVAMKDQSVRYQEQCVAIIRATLEPGSPLRVFLLEDVLDLWEKVISNTPSQPRPSDGLMQLISFLFELLTMDSELLRVAVQVAEGYLLLVPGDVLGDWSRKELLRVLASLLVDGNNDESDRPSSLKPDSHGLVLAFLETIICVATGLGGEAGVRILVSDMIDCGIWGYILGALRGTYIRRVSRGQTAGGRAQKGASTEENGLWKWKHVEGPMESDLFSIIARIAWVNPLILQDALALWGHSAVNLRTQQSPDADRIASTKGEEFGSMRWLIDEWLNHTEHIGDPGKRKLMNLGLAKVFGLGTKIALERLQDFMTSWTDIIYELIEGQNDKTVDSMVFSADTLSPPDTPEDARRRHLTFSDPIRSVNIIAVVREVMTQAVDSAGGQAAFNEEQLSNVDQKVIEGFQNVVNL</sequence>
<dbReference type="GO" id="GO:0006606">
    <property type="term" value="P:protein import into nucleus"/>
    <property type="evidence" value="ECO:0007669"/>
    <property type="project" value="TreeGrafter"/>
</dbReference>
<comment type="similarity">
    <text evidence="2">Belongs to the importin beta family.</text>
</comment>
<evidence type="ECO:0000256" key="3">
    <source>
        <dbReference type="ARBA" id="ARBA00022448"/>
    </source>
</evidence>
<dbReference type="Pfam" id="PF25758">
    <property type="entry name" value="TPR_IPO11"/>
    <property type="match status" value="1"/>
</dbReference>
<reference evidence="6 8" key="1">
    <citation type="submission" date="2020-01" db="EMBL/GenBank/DDBJ databases">
        <authorList>
            <consortium name="DOE Joint Genome Institute"/>
            <person name="Haridas S."/>
            <person name="Albert R."/>
            <person name="Binder M."/>
            <person name="Bloem J."/>
            <person name="Labutti K."/>
            <person name="Salamov A."/>
            <person name="Andreopoulos B."/>
            <person name="Baker S.E."/>
            <person name="Barry K."/>
            <person name="Bills G."/>
            <person name="Bluhm B.H."/>
            <person name="Cannon C."/>
            <person name="Castanera R."/>
            <person name="Culley D.E."/>
            <person name="Daum C."/>
            <person name="Ezra D."/>
            <person name="Gonzalez J.B."/>
            <person name="Henrissat B."/>
            <person name="Kuo A."/>
            <person name="Liang C."/>
            <person name="Lipzen A."/>
            <person name="Lutzoni F."/>
            <person name="Magnuson J."/>
            <person name="Mondo S."/>
            <person name="Nolan M."/>
            <person name="Ohm R."/>
            <person name="Pangilinan J."/>
            <person name="Park H.-J."/>
            <person name="Ramirez L."/>
            <person name="Alfaro M."/>
            <person name="Sun H."/>
            <person name="Tritt A."/>
            <person name="Yoshinaga Y."/>
            <person name="Zwiers L.-H."/>
            <person name="Turgeon B.G."/>
            <person name="Goodwin S.B."/>
            <person name="Spatafora J.W."/>
            <person name="Crous P.W."/>
            <person name="Grigoriev I.V."/>
        </authorList>
    </citation>
    <scope>NUCLEOTIDE SEQUENCE</scope>
    <source>
        <strain evidence="6 8">CBS 781.70</strain>
    </source>
</reference>